<dbReference type="InterPro" id="IPR051010">
    <property type="entry name" value="BCAA_transport"/>
</dbReference>
<evidence type="ECO:0000256" key="4">
    <source>
        <dbReference type="ARBA" id="ARBA00022970"/>
    </source>
</evidence>
<gene>
    <name evidence="8" type="ORF">H8695_00315</name>
</gene>
<dbReference type="PANTHER" id="PTHR30483">
    <property type="entry name" value="LEUCINE-SPECIFIC-BINDING PROTEIN"/>
    <property type="match status" value="1"/>
</dbReference>
<reference evidence="8" key="1">
    <citation type="submission" date="2020-08" db="EMBL/GenBank/DDBJ databases">
        <title>Genome public.</title>
        <authorList>
            <person name="Liu C."/>
            <person name="Sun Q."/>
        </authorList>
    </citation>
    <scope>NUCLEOTIDE SEQUENCE</scope>
    <source>
        <strain evidence="8">BX7</strain>
    </source>
</reference>
<keyword evidence="2" id="KW-0813">Transport</keyword>
<feature type="compositionally biased region" description="Low complexity" evidence="5">
    <location>
        <begin position="27"/>
        <end position="48"/>
    </location>
</feature>
<dbReference type="PRINTS" id="PR00337">
    <property type="entry name" value="LEUILEVALBP"/>
</dbReference>
<dbReference type="InterPro" id="IPR000709">
    <property type="entry name" value="Leu_Ile_Val-bd"/>
</dbReference>
<evidence type="ECO:0000313" key="8">
    <source>
        <dbReference type="EMBL" id="MBC8535140.1"/>
    </source>
</evidence>
<organism evidence="8 9">
    <name type="scientific">Feifania hominis</name>
    <dbReference type="NCBI Taxonomy" id="2763660"/>
    <lineage>
        <taxon>Bacteria</taxon>
        <taxon>Bacillati</taxon>
        <taxon>Bacillota</taxon>
        <taxon>Clostridia</taxon>
        <taxon>Eubacteriales</taxon>
        <taxon>Feifaniaceae</taxon>
        <taxon>Feifania</taxon>
    </lineage>
</organism>
<dbReference type="Proteomes" id="UP000620366">
    <property type="component" value="Unassembled WGS sequence"/>
</dbReference>
<dbReference type="InterPro" id="IPR028081">
    <property type="entry name" value="Leu-bd"/>
</dbReference>
<dbReference type="AlphaFoldDB" id="A0A926DDQ8"/>
<sequence>MKKLLALLLAIVLCFSLAACNKTPASDDPGNTGNEGDNNDPGTTTTGEPLKIGILTALTGASKETGDRTRRATELAVEEINANGGVLGQDVELVYFDVGADQQSFINALQAAVNTEGISATIGYSNSTLTVAGSEIIRESEIPNITLGNSSGIIALENPYLWQCRLPDTITTEILAKIHFETYGVQNPCIIWMTEAAGQSQHDTYVKTMESLGGKIAGDFGFDRTTTSDFTPIMTQVMATENDGLAIFCTNQQDGVLLAETVKNFGYDKPVATSSGNLSYAFVDVLTDGAGEGWFGISEFNLDADTPGLQDYITDVMARGSAELGRPSWSETANYDAVYYLAAAAEKAGSADPESINEGLSQLSDEQGKMTSYSYHDDHSLANYGWIAEIKGGEINFGEQVFRD</sequence>
<evidence type="ECO:0000256" key="5">
    <source>
        <dbReference type="SAM" id="MobiDB-lite"/>
    </source>
</evidence>
<feature type="domain" description="Leucine-binding protein" evidence="7">
    <location>
        <begin position="49"/>
        <end position="393"/>
    </location>
</feature>
<accession>A0A926DDQ8</accession>
<dbReference type="RefSeq" id="WP_249298778.1">
    <property type="nucleotide sequence ID" value="NZ_JACRSP010000001.1"/>
</dbReference>
<evidence type="ECO:0000313" key="9">
    <source>
        <dbReference type="Proteomes" id="UP000620366"/>
    </source>
</evidence>
<feature type="chain" id="PRO_5038372499" evidence="6">
    <location>
        <begin position="19"/>
        <end position="404"/>
    </location>
</feature>
<proteinExistence type="inferred from homology"/>
<dbReference type="Gene3D" id="3.40.50.2300">
    <property type="match status" value="2"/>
</dbReference>
<comment type="similarity">
    <text evidence="1">Belongs to the leucine-binding protein family.</text>
</comment>
<protein>
    <submittedName>
        <fullName evidence="8">ABC transporter substrate-binding protein</fullName>
    </submittedName>
</protein>
<evidence type="ECO:0000256" key="3">
    <source>
        <dbReference type="ARBA" id="ARBA00022729"/>
    </source>
</evidence>
<dbReference type="EMBL" id="JACRSP010000001">
    <property type="protein sequence ID" value="MBC8535140.1"/>
    <property type="molecule type" value="Genomic_DNA"/>
</dbReference>
<keyword evidence="9" id="KW-1185">Reference proteome</keyword>
<dbReference type="SUPFAM" id="SSF53822">
    <property type="entry name" value="Periplasmic binding protein-like I"/>
    <property type="match status" value="1"/>
</dbReference>
<evidence type="ECO:0000256" key="6">
    <source>
        <dbReference type="SAM" id="SignalP"/>
    </source>
</evidence>
<dbReference type="PROSITE" id="PS51257">
    <property type="entry name" value="PROKAR_LIPOPROTEIN"/>
    <property type="match status" value="1"/>
</dbReference>
<evidence type="ECO:0000259" key="7">
    <source>
        <dbReference type="Pfam" id="PF13458"/>
    </source>
</evidence>
<keyword evidence="4" id="KW-0029">Amino-acid transport</keyword>
<feature type="signal peptide" evidence="6">
    <location>
        <begin position="1"/>
        <end position="18"/>
    </location>
</feature>
<evidence type="ECO:0000256" key="1">
    <source>
        <dbReference type="ARBA" id="ARBA00010062"/>
    </source>
</evidence>
<name>A0A926DDQ8_9FIRM</name>
<evidence type="ECO:0000256" key="2">
    <source>
        <dbReference type="ARBA" id="ARBA00022448"/>
    </source>
</evidence>
<feature type="region of interest" description="Disordered" evidence="5">
    <location>
        <begin position="24"/>
        <end position="48"/>
    </location>
</feature>
<dbReference type="GO" id="GO:0006865">
    <property type="term" value="P:amino acid transport"/>
    <property type="evidence" value="ECO:0007669"/>
    <property type="project" value="UniProtKB-KW"/>
</dbReference>
<dbReference type="InterPro" id="IPR028082">
    <property type="entry name" value="Peripla_BP_I"/>
</dbReference>
<keyword evidence="3 6" id="KW-0732">Signal</keyword>
<comment type="caution">
    <text evidence="8">The sequence shown here is derived from an EMBL/GenBank/DDBJ whole genome shotgun (WGS) entry which is preliminary data.</text>
</comment>
<dbReference type="Pfam" id="PF13458">
    <property type="entry name" value="Peripla_BP_6"/>
    <property type="match status" value="1"/>
</dbReference>
<dbReference type="PANTHER" id="PTHR30483:SF6">
    <property type="entry name" value="PERIPLASMIC BINDING PROTEIN OF ABC TRANSPORTER FOR NATURAL AMINO ACIDS"/>
    <property type="match status" value="1"/>
</dbReference>